<evidence type="ECO:0000256" key="1">
    <source>
        <dbReference type="SAM" id="MobiDB-lite"/>
    </source>
</evidence>
<dbReference type="Gene3D" id="3.30.70.1070">
    <property type="entry name" value="Sporulation related repeat"/>
    <property type="match status" value="1"/>
</dbReference>
<reference evidence="4" key="1">
    <citation type="submission" date="2022-11" db="EMBL/GenBank/DDBJ databases">
        <title>Candidatus Alkanophaga archaea from heated hydrothermal vent sediment oxidize petroleum alkanes.</title>
        <authorList>
            <person name="Zehnle H."/>
            <person name="Laso-Perez R."/>
            <person name="Lipp J."/>
            <person name="Teske A."/>
            <person name="Wegener G."/>
        </authorList>
    </citation>
    <scope>NUCLEOTIDE SEQUENCE</scope>
    <source>
        <strain evidence="4">MCA70</strain>
    </source>
</reference>
<dbReference type="Pfam" id="PF05036">
    <property type="entry name" value="SPOR"/>
    <property type="match status" value="1"/>
</dbReference>
<keyword evidence="2" id="KW-1133">Transmembrane helix</keyword>
<keyword evidence="2" id="KW-0812">Transmembrane</keyword>
<dbReference type="SUPFAM" id="SSF110997">
    <property type="entry name" value="Sporulation related repeat"/>
    <property type="match status" value="1"/>
</dbReference>
<keyword evidence="4" id="KW-0132">Cell division</keyword>
<dbReference type="InterPro" id="IPR036680">
    <property type="entry name" value="SPOR-like_sf"/>
</dbReference>
<dbReference type="PANTHER" id="PTHR38687:SF1">
    <property type="entry name" value="CELL DIVISION PROTEIN DEDD"/>
    <property type="match status" value="1"/>
</dbReference>
<protein>
    <submittedName>
        <fullName evidence="4">Cell division protein DamX</fullName>
    </submittedName>
</protein>
<evidence type="ECO:0000313" key="5">
    <source>
        <dbReference type="Proteomes" id="UP001144110"/>
    </source>
</evidence>
<evidence type="ECO:0000259" key="3">
    <source>
        <dbReference type="PROSITE" id="PS51724"/>
    </source>
</evidence>
<dbReference type="GO" id="GO:0032506">
    <property type="term" value="P:cytokinetic process"/>
    <property type="evidence" value="ECO:0007669"/>
    <property type="project" value="TreeGrafter"/>
</dbReference>
<keyword evidence="2" id="KW-0472">Membrane</keyword>
<dbReference type="EMBL" id="JAPHEG010000003">
    <property type="protein sequence ID" value="MDF2953458.1"/>
    <property type="molecule type" value="Genomic_DNA"/>
</dbReference>
<dbReference type="GO" id="GO:0042834">
    <property type="term" value="F:peptidoglycan binding"/>
    <property type="evidence" value="ECO:0007669"/>
    <property type="project" value="InterPro"/>
</dbReference>
<keyword evidence="4" id="KW-0131">Cell cycle</keyword>
<gene>
    <name evidence="4" type="ORF">OD816_000703</name>
</gene>
<dbReference type="PANTHER" id="PTHR38687">
    <property type="entry name" value="CELL DIVISION PROTEIN DEDD-RELATED"/>
    <property type="match status" value="1"/>
</dbReference>
<feature type="domain" description="SPOR" evidence="3">
    <location>
        <begin position="118"/>
        <end position="197"/>
    </location>
</feature>
<evidence type="ECO:0000313" key="4">
    <source>
        <dbReference type="EMBL" id="MDF2953458.1"/>
    </source>
</evidence>
<dbReference type="AlphaFoldDB" id="A0AAE3TFS3"/>
<dbReference type="GO" id="GO:0030428">
    <property type="term" value="C:cell septum"/>
    <property type="evidence" value="ECO:0007669"/>
    <property type="project" value="TreeGrafter"/>
</dbReference>
<dbReference type="Proteomes" id="UP001144110">
    <property type="component" value="Unassembled WGS sequence"/>
</dbReference>
<dbReference type="InterPro" id="IPR007730">
    <property type="entry name" value="SPOR-like_dom"/>
</dbReference>
<accession>A0AAE3TFS3</accession>
<organism evidence="4 5">
    <name type="scientific">Candidatus Thermodesulfobacterium syntrophicum</name>
    <dbReference type="NCBI Taxonomy" id="3060442"/>
    <lineage>
        <taxon>Bacteria</taxon>
        <taxon>Pseudomonadati</taxon>
        <taxon>Thermodesulfobacteriota</taxon>
        <taxon>Thermodesulfobacteria</taxon>
        <taxon>Thermodesulfobacteriales</taxon>
        <taxon>Thermodesulfobacteriaceae</taxon>
        <taxon>Thermodesulfobacterium</taxon>
    </lineage>
</organism>
<name>A0AAE3TFS3_9BACT</name>
<sequence>MEEKKVKIEVSRLAFVFIILFGLSLLVWSFVIGVWVGAKIGGESKKEEIAMESPATSHEQETVTPPPLISNKTTPPAVKITPPVATKKPEVKETSKEKKKTIEYQKKEVSKIASQIKKITIPYYSIQIGAFSKKEMAEAFKNKAKIKGFGAFIKESKKNGRVLYKVYVGKYSTKEEAKKHIAQVAKVLNIKKPFIVEIE</sequence>
<dbReference type="InterPro" id="IPR052521">
    <property type="entry name" value="Cell_div_SPOR-domain"/>
</dbReference>
<dbReference type="GO" id="GO:0032153">
    <property type="term" value="C:cell division site"/>
    <property type="evidence" value="ECO:0007669"/>
    <property type="project" value="TreeGrafter"/>
</dbReference>
<feature type="region of interest" description="Disordered" evidence="1">
    <location>
        <begin position="49"/>
        <end position="75"/>
    </location>
</feature>
<feature type="transmembrane region" description="Helical" evidence="2">
    <location>
        <begin position="12"/>
        <end position="36"/>
    </location>
</feature>
<dbReference type="PROSITE" id="PS51724">
    <property type="entry name" value="SPOR"/>
    <property type="match status" value="1"/>
</dbReference>
<proteinExistence type="predicted"/>
<comment type="caution">
    <text evidence="4">The sequence shown here is derived from an EMBL/GenBank/DDBJ whole genome shotgun (WGS) entry which is preliminary data.</text>
</comment>
<evidence type="ECO:0000256" key="2">
    <source>
        <dbReference type="SAM" id="Phobius"/>
    </source>
</evidence>